<dbReference type="STRING" id="28035.B6N84_00845"/>
<reference evidence="2 5" key="1">
    <citation type="submission" date="2016-01" db="EMBL/GenBank/DDBJ databases">
        <authorList>
            <person name="Mitreva M."/>
            <person name="Pepin K.H."/>
            <person name="Mihindukulasuriya K.A."/>
            <person name="Fulton R."/>
            <person name="Fronick C."/>
            <person name="O'Laughlin M."/>
            <person name="Miner T."/>
            <person name="Herter B."/>
            <person name="Rosa B.A."/>
            <person name="Cordes M."/>
            <person name="Tomlinson C."/>
            <person name="Wollam A."/>
            <person name="Palsikar V.B."/>
            <person name="Mardis E.R."/>
            <person name="Wilson R.K."/>
        </authorList>
    </citation>
    <scope>NUCLEOTIDE SEQUENCE [LARGE SCALE GENOMIC DNA]</scope>
    <source>
        <strain evidence="2 5">MJR7738</strain>
    </source>
</reference>
<evidence type="ECO:0000313" key="7">
    <source>
        <dbReference type="Proteomes" id="UP000325462"/>
    </source>
</evidence>
<evidence type="ECO:0000313" key="4">
    <source>
        <dbReference type="EMBL" id="TBW72608.1"/>
    </source>
</evidence>
<evidence type="ECO:0000313" key="3">
    <source>
        <dbReference type="EMBL" id="QEX37865.1"/>
    </source>
</evidence>
<feature type="transmembrane region" description="Helical" evidence="1">
    <location>
        <begin position="30"/>
        <end position="55"/>
    </location>
</feature>
<name>A0A133Q585_STALU</name>
<organism evidence="4 6">
    <name type="scientific">Staphylococcus lugdunensis</name>
    <dbReference type="NCBI Taxonomy" id="28035"/>
    <lineage>
        <taxon>Bacteria</taxon>
        <taxon>Bacillati</taxon>
        <taxon>Bacillota</taxon>
        <taxon>Bacilli</taxon>
        <taxon>Bacillales</taxon>
        <taxon>Staphylococcaceae</taxon>
        <taxon>Staphylococcus</taxon>
    </lineage>
</organism>
<keyword evidence="1" id="KW-1133">Transmembrane helix</keyword>
<keyword evidence="7" id="KW-1185">Reference proteome</keyword>
<keyword evidence="1" id="KW-0472">Membrane</keyword>
<dbReference type="Proteomes" id="UP000325462">
    <property type="component" value="Chromosome"/>
</dbReference>
<dbReference type="Proteomes" id="UP000293637">
    <property type="component" value="Unassembled WGS sequence"/>
</dbReference>
<dbReference type="GeneID" id="58090936"/>
<keyword evidence="1" id="KW-0812">Transmembrane</keyword>
<dbReference type="EMBL" id="LRQI01000060">
    <property type="protein sequence ID" value="KXA38032.1"/>
    <property type="molecule type" value="Genomic_DNA"/>
</dbReference>
<evidence type="ECO:0000256" key="1">
    <source>
        <dbReference type="SAM" id="Phobius"/>
    </source>
</evidence>
<proteinExistence type="predicted"/>
<dbReference type="EMBL" id="SCHB01000003">
    <property type="protein sequence ID" value="TBW72608.1"/>
    <property type="molecule type" value="Genomic_DNA"/>
</dbReference>
<dbReference type="EMBL" id="CP041722">
    <property type="protein sequence ID" value="QEX37865.1"/>
    <property type="molecule type" value="Genomic_DNA"/>
</dbReference>
<protein>
    <submittedName>
        <fullName evidence="4">Uncharacterized protein</fullName>
    </submittedName>
</protein>
<gene>
    <name evidence="4" type="ORF">EQ812_06435</name>
    <name evidence="3" type="ORF">FO454_02595</name>
    <name evidence="2" type="ORF">HMPREF3225_01384</name>
</gene>
<evidence type="ECO:0000313" key="2">
    <source>
        <dbReference type="EMBL" id="KXA38032.1"/>
    </source>
</evidence>
<reference evidence="4 6" key="2">
    <citation type="journal article" date="2019" name="Sci. Transl. Med.">
        <title>Quorum sensing between bacterial species on the skin protects against epidermal injury in atopic dermatitis.</title>
        <authorList>
            <person name="Williams M.R."/>
        </authorList>
    </citation>
    <scope>NUCLEOTIDE SEQUENCE [LARGE SCALE GENOMIC DNA]</scope>
    <source>
        <strain evidence="4 6">E7</strain>
    </source>
</reference>
<sequence>MEFNHAIHQDNTHAKVTIIDNEILKYTSNIIFPFIVGVILFICGLVVFIVIFGFLSAIITGQYSFVASGGIALVVSYSLFKGLHNKIFEKEVTLYQYGHERYEFIIGNQQYTGYYKHVDKVRLRRYFGDTTLFAPDISLTLVTLNGTFKFATTRIGAQEAIGKMEAHFKRLSQ</sequence>
<reference evidence="3 7" key="3">
    <citation type="submission" date="2019-07" db="EMBL/GenBank/DDBJ databases">
        <title>Comparative genome analysis of staphylococcus lugdunensis shows clonal complex-dependent diversity of the putative virulence factor, ess/type vii locus.</title>
        <authorList>
            <person name="Lebeurre J."/>
            <person name="Dahyot S."/>
            <person name="Diene S."/>
            <person name="Paulay A."/>
            <person name="Aubourg M."/>
            <person name="Argemi X."/>
            <person name="Giard J.-C."/>
            <person name="Tournier I."/>
            <person name="Francois P."/>
            <person name="Pestel-Caron M."/>
        </authorList>
    </citation>
    <scope>NUCLEOTIDE SEQUENCE [LARGE SCALE GENOMIC DNA]</scope>
    <source>
        <strain evidence="3 7">SL13</strain>
    </source>
</reference>
<accession>A0A133Q585</accession>
<feature type="transmembrane region" description="Helical" evidence="1">
    <location>
        <begin position="61"/>
        <end position="80"/>
    </location>
</feature>
<evidence type="ECO:0000313" key="6">
    <source>
        <dbReference type="Proteomes" id="UP000293637"/>
    </source>
</evidence>
<dbReference type="RefSeq" id="WP_002460769.1">
    <property type="nucleotide sequence ID" value="NZ_AP021848.1"/>
</dbReference>
<dbReference type="AlphaFoldDB" id="A0A133Q585"/>
<evidence type="ECO:0000313" key="5">
    <source>
        <dbReference type="Proteomes" id="UP000070063"/>
    </source>
</evidence>
<dbReference type="Proteomes" id="UP000070063">
    <property type="component" value="Unassembled WGS sequence"/>
</dbReference>